<dbReference type="RefSeq" id="YP_009104998.1">
    <property type="nucleotide sequence ID" value="NC_025526.1"/>
</dbReference>
<geneLocation type="chloroplast" evidence="1"/>
<dbReference type="AlphaFoldDB" id="A0A097KKF4"/>
<protein>
    <submittedName>
        <fullName evidence="1">Putative HNH homing endonuclease</fullName>
    </submittedName>
</protein>
<organism evidence="1">
    <name type="scientific">Watanabea reniformis</name>
    <dbReference type="NCBI Taxonomy" id="191674"/>
    <lineage>
        <taxon>Eukaryota</taxon>
        <taxon>Viridiplantae</taxon>
        <taxon>Chlorophyta</taxon>
        <taxon>core chlorophytes</taxon>
        <taxon>Trebouxiophyceae</taxon>
        <taxon>Watanabeales</taxon>
        <taxon>Watanabeaceae</taxon>
        <taxon>Watanabea</taxon>
    </lineage>
</organism>
<proteinExistence type="predicted"/>
<name>A0A097KKF4_9CHLO</name>
<reference evidence="1" key="1">
    <citation type="journal article" date="2014" name="BMC Evol. Biol.">
        <title>Chloroplast phylogenomic analysis resolves deep-level relationships within the green algal class Trebouxiophyceae.</title>
        <authorList>
            <person name="Lemieux C."/>
            <person name="Otis C."/>
            <person name="Turmel M."/>
        </authorList>
    </citation>
    <scope>NUCLEOTIDE SEQUENCE</scope>
</reference>
<keyword evidence="1" id="KW-0540">Nuclease</keyword>
<dbReference type="CDD" id="cd00085">
    <property type="entry name" value="HNHc"/>
    <property type="match status" value="1"/>
</dbReference>
<evidence type="ECO:0000313" key="1">
    <source>
        <dbReference type="EMBL" id="AIT93632.1"/>
    </source>
</evidence>
<dbReference type="EMBL" id="KM462863">
    <property type="protein sequence ID" value="AIT93632.1"/>
    <property type="molecule type" value="Genomic_DNA"/>
</dbReference>
<gene>
    <name evidence="1" type="primary">orf133</name>
</gene>
<sequence length="133" mass="15894">MENQFQNQEFYIYDQYIAYLRSIKHDPQEKLEKHRIIPRHQNGTYTESNVVLCSFKHHTLAHFYRYLSFKQKGDLIAYTFMCCQTEEGRLLMACYAGQIGGKMTNKKNKVNKAFFYSVEWQKNLVTKMVESEI</sequence>
<dbReference type="InterPro" id="IPR003615">
    <property type="entry name" value="HNH_nuc"/>
</dbReference>
<dbReference type="GeneID" id="22158584"/>
<keyword evidence="1" id="KW-0934">Plastid</keyword>
<dbReference type="GO" id="GO:0004519">
    <property type="term" value="F:endonuclease activity"/>
    <property type="evidence" value="ECO:0007669"/>
    <property type="project" value="UniProtKB-KW"/>
</dbReference>
<accession>A0A097KKF4</accession>
<keyword evidence="1" id="KW-0378">Hydrolase</keyword>
<keyword evidence="1" id="KW-0255">Endonuclease</keyword>
<keyword evidence="1" id="KW-0150">Chloroplast</keyword>